<keyword evidence="8" id="KW-0238">DNA-binding</keyword>
<keyword evidence="10" id="KW-0175">Coiled coil</keyword>
<dbReference type="InterPro" id="IPR049730">
    <property type="entry name" value="SNF2/RAD54-like_C"/>
</dbReference>
<dbReference type="InterPro" id="IPR027417">
    <property type="entry name" value="P-loop_NTPase"/>
</dbReference>
<evidence type="ECO:0000256" key="2">
    <source>
        <dbReference type="ARBA" id="ARBA00009220"/>
    </source>
</evidence>
<dbReference type="SUPFAM" id="SSF52540">
    <property type="entry name" value="P-loop containing nucleoside triphosphate hydrolases"/>
    <property type="match status" value="2"/>
</dbReference>
<evidence type="ECO:0000259" key="12">
    <source>
        <dbReference type="PROSITE" id="PS51192"/>
    </source>
</evidence>
<evidence type="ECO:0000256" key="3">
    <source>
        <dbReference type="ARBA" id="ARBA00022741"/>
    </source>
</evidence>
<feature type="domain" description="HSA" evidence="14">
    <location>
        <begin position="164"/>
        <end position="237"/>
    </location>
</feature>
<dbReference type="Pfam" id="PF00271">
    <property type="entry name" value="Helicase_C"/>
    <property type="match status" value="1"/>
</dbReference>
<dbReference type="CDD" id="cd18793">
    <property type="entry name" value="SF2_C_SNF"/>
    <property type="match status" value="1"/>
</dbReference>
<organism evidence="15 16">
    <name type="scientific">Acrobeloides nanus</name>
    <dbReference type="NCBI Taxonomy" id="290746"/>
    <lineage>
        <taxon>Eukaryota</taxon>
        <taxon>Metazoa</taxon>
        <taxon>Ecdysozoa</taxon>
        <taxon>Nematoda</taxon>
        <taxon>Chromadorea</taxon>
        <taxon>Rhabditida</taxon>
        <taxon>Tylenchina</taxon>
        <taxon>Cephalobomorpha</taxon>
        <taxon>Cephaloboidea</taxon>
        <taxon>Cephalobidae</taxon>
        <taxon>Acrobeloides</taxon>
    </lineage>
</organism>
<dbReference type="FunFam" id="3.40.50.300:FF:001674">
    <property type="entry name" value="E1A-binding protein p400 isoform X7"/>
    <property type="match status" value="1"/>
</dbReference>
<feature type="region of interest" description="Disordered" evidence="11">
    <location>
        <begin position="2044"/>
        <end position="2088"/>
    </location>
</feature>
<dbReference type="Gene3D" id="1.20.120.850">
    <property type="entry name" value="SWI2/SNF2 ATPases, N-terminal domain"/>
    <property type="match status" value="1"/>
</dbReference>
<dbReference type="SMART" id="SM00490">
    <property type="entry name" value="HELICc"/>
    <property type="match status" value="1"/>
</dbReference>
<dbReference type="Pfam" id="PF07529">
    <property type="entry name" value="HSA"/>
    <property type="match status" value="1"/>
</dbReference>
<dbReference type="InterPro" id="IPR000330">
    <property type="entry name" value="SNF2_N"/>
</dbReference>
<feature type="region of interest" description="Disordered" evidence="11">
    <location>
        <begin position="291"/>
        <end position="322"/>
    </location>
</feature>
<proteinExistence type="inferred from homology"/>
<dbReference type="GO" id="GO:0042393">
    <property type="term" value="F:histone binding"/>
    <property type="evidence" value="ECO:0007669"/>
    <property type="project" value="TreeGrafter"/>
</dbReference>
<dbReference type="PROSITE" id="PS51192">
    <property type="entry name" value="HELICASE_ATP_BIND_1"/>
    <property type="match status" value="1"/>
</dbReference>
<dbReference type="WBParaSite" id="ACRNAN_Path_14.g39.t1">
    <property type="protein sequence ID" value="ACRNAN_Path_14.g39.t1"/>
    <property type="gene ID" value="ACRNAN_Path_14.g39"/>
</dbReference>
<keyword evidence="7" id="KW-0156">Chromatin regulator</keyword>
<dbReference type="PROSITE" id="PS51204">
    <property type="entry name" value="HSA"/>
    <property type="match status" value="1"/>
</dbReference>
<dbReference type="Pfam" id="PF00176">
    <property type="entry name" value="SNF2-rel_dom"/>
    <property type="match status" value="1"/>
</dbReference>
<dbReference type="GO" id="GO:0016887">
    <property type="term" value="F:ATP hydrolysis activity"/>
    <property type="evidence" value="ECO:0007669"/>
    <property type="project" value="TreeGrafter"/>
</dbReference>
<evidence type="ECO:0000256" key="9">
    <source>
        <dbReference type="ARBA" id="ARBA00023242"/>
    </source>
</evidence>
<dbReference type="Gene3D" id="3.40.50.10810">
    <property type="entry name" value="Tandem AAA-ATPase domain"/>
    <property type="match status" value="1"/>
</dbReference>
<dbReference type="PROSITE" id="PS51194">
    <property type="entry name" value="HELICASE_CTER"/>
    <property type="match status" value="1"/>
</dbReference>
<dbReference type="FunFam" id="3.40.50.10810:FF:000005">
    <property type="entry name" value="Photoperiod-independent early flowering 1"/>
    <property type="match status" value="1"/>
</dbReference>
<dbReference type="GO" id="GO:0004386">
    <property type="term" value="F:helicase activity"/>
    <property type="evidence" value="ECO:0007669"/>
    <property type="project" value="UniProtKB-KW"/>
</dbReference>
<dbReference type="GO" id="GO:0003677">
    <property type="term" value="F:DNA binding"/>
    <property type="evidence" value="ECO:0007669"/>
    <property type="project" value="UniProtKB-KW"/>
</dbReference>
<evidence type="ECO:0000259" key="14">
    <source>
        <dbReference type="PROSITE" id="PS51204"/>
    </source>
</evidence>
<dbReference type="InterPro" id="IPR038718">
    <property type="entry name" value="SNF2-like_sf"/>
</dbReference>
<dbReference type="GO" id="GO:0006338">
    <property type="term" value="P:chromatin remodeling"/>
    <property type="evidence" value="ECO:0007669"/>
    <property type="project" value="TreeGrafter"/>
</dbReference>
<evidence type="ECO:0000256" key="6">
    <source>
        <dbReference type="ARBA" id="ARBA00022840"/>
    </source>
</evidence>
<evidence type="ECO:0000256" key="10">
    <source>
        <dbReference type="SAM" id="Coils"/>
    </source>
</evidence>
<dbReference type="PANTHER" id="PTHR45685:SF1">
    <property type="entry name" value="HELICASE SRCAP"/>
    <property type="match status" value="1"/>
</dbReference>
<dbReference type="CDD" id="cd18003">
    <property type="entry name" value="DEXQc_SRCAP"/>
    <property type="match status" value="1"/>
</dbReference>
<keyword evidence="5" id="KW-0347">Helicase</keyword>
<comment type="similarity">
    <text evidence="2">Belongs to the SNF2/RAD54 helicase family. SWR1 subfamily.</text>
</comment>
<keyword evidence="4" id="KW-0378">Hydrolase</keyword>
<dbReference type="GO" id="GO:0000812">
    <property type="term" value="C:Swr1 complex"/>
    <property type="evidence" value="ECO:0007669"/>
    <property type="project" value="TreeGrafter"/>
</dbReference>
<reference evidence="16" key="1">
    <citation type="submission" date="2022-11" db="UniProtKB">
        <authorList>
            <consortium name="WormBaseParasite"/>
        </authorList>
    </citation>
    <scope>IDENTIFICATION</scope>
</reference>
<evidence type="ECO:0000256" key="5">
    <source>
        <dbReference type="ARBA" id="ARBA00022806"/>
    </source>
</evidence>
<dbReference type="GO" id="GO:0005524">
    <property type="term" value="F:ATP binding"/>
    <property type="evidence" value="ECO:0007669"/>
    <property type="project" value="UniProtKB-KW"/>
</dbReference>
<keyword evidence="9" id="KW-0539">Nucleus</keyword>
<feature type="region of interest" description="Disordered" evidence="11">
    <location>
        <begin position="1529"/>
        <end position="1579"/>
    </location>
</feature>
<dbReference type="InterPro" id="IPR001650">
    <property type="entry name" value="Helicase_C-like"/>
</dbReference>
<feature type="compositionally biased region" description="Basic and acidic residues" evidence="11">
    <location>
        <begin position="1564"/>
        <end position="1575"/>
    </location>
</feature>
<dbReference type="PANTHER" id="PTHR45685">
    <property type="entry name" value="HELICASE SRCAP-RELATED"/>
    <property type="match status" value="1"/>
</dbReference>
<feature type="domain" description="Helicase C-terminal" evidence="13">
    <location>
        <begin position="1154"/>
        <end position="1304"/>
    </location>
</feature>
<dbReference type="Gene3D" id="3.40.50.300">
    <property type="entry name" value="P-loop containing nucleotide triphosphate hydrolases"/>
    <property type="match status" value="1"/>
</dbReference>
<evidence type="ECO:0000256" key="11">
    <source>
        <dbReference type="SAM" id="MobiDB-lite"/>
    </source>
</evidence>
<feature type="compositionally biased region" description="Low complexity" evidence="11">
    <location>
        <begin position="2056"/>
        <end position="2074"/>
    </location>
</feature>
<evidence type="ECO:0000259" key="13">
    <source>
        <dbReference type="PROSITE" id="PS51194"/>
    </source>
</evidence>
<feature type="coiled-coil region" evidence="10">
    <location>
        <begin position="1412"/>
        <end position="1439"/>
    </location>
</feature>
<feature type="compositionally biased region" description="Acidic residues" evidence="11">
    <location>
        <begin position="300"/>
        <end position="311"/>
    </location>
</feature>
<dbReference type="SMART" id="SM00487">
    <property type="entry name" value="DEXDc"/>
    <property type="match status" value="1"/>
</dbReference>
<name>A0A914C039_9BILA</name>
<dbReference type="InterPro" id="IPR014012">
    <property type="entry name" value="HSA_dom"/>
</dbReference>
<keyword evidence="6" id="KW-0067">ATP-binding</keyword>
<evidence type="ECO:0000313" key="15">
    <source>
        <dbReference type="Proteomes" id="UP000887540"/>
    </source>
</evidence>
<dbReference type="SMART" id="SM00573">
    <property type="entry name" value="HSA"/>
    <property type="match status" value="1"/>
</dbReference>
<evidence type="ECO:0000256" key="7">
    <source>
        <dbReference type="ARBA" id="ARBA00022853"/>
    </source>
</evidence>
<accession>A0A914C039</accession>
<sequence>MTRKNHRAQLRRLYEDSKFSDLIVRTLVDDGFLRNELEQFSRTGDLTRGTTTTNDVIVQVNHANVEKEAWNERRRLLNLEPIVIAIDKEDGTRESSYDEDMQQPSTSSSLTFTTSQVCPDQLNPDSFQDDFNLDPKDYGTQEDAKVISRIGELRRQGLWSSTRLPMCIEPAREKTHWDYLLEEVKWMAIDFKQERIFKRVAAKKMTQGIARWAKQVKTKEKEKIERSEKEAKQICGLIAKMVKEFWKNVDKIADFRAQEIIESKKRKALDQHLSFIVGEADKLSSMMQEGLTGVSRDEDATFDESEEDDESTLAKEEKITQPANIEQEIKELNQEADLDLDTFLATLPAGYLESLGLSSIKDTKEITEVSTPVTEQLSTQSIAATSQEESLLETPPGSIEPQITPEEAMDITASEKPCLANVDYSKLNSENSEVRQRELDHIAEEALKFQPKGYTLDSTQVKTEVPFLLRGVLREYQLVGLDWLATLYEKNLNGILADEMGLGKTIQTIALLAHLACEKAIWGPHLIVVPTSVILNWEMEFKKWCPSFKILTYFGSAKERAEKRKGWSRENSFHVCITSYKVITQDIRSFKMKAWQYFILDEAQNIKNFKSQRWQALLNIRSRRRILLTGTPLQNSLMELWSLMHFLMPIIFASHDDFKDWFSNPLTGMIEGSVEFNSDLVQRLHKVLRPFILRRLKSEVEKQLPTKTEKIIKCPLSRRQRYLYDDFLSRRTTIENLKSGSVMSVLNIVMQLRKCCNHPNLFETRPVVSPFVINPLQISFPNAIVEYERKPLISMLPQMLGSRCADILMSRISLDELLQKYANITPALRIPKVDGFKFHTTKEVTERARKMNEMPKITDMEVDNVPESGQNGRLHGPLQFKDHSNGRKFLSLKTNQVQEPKSGGVVIKLESTSNAPINEDVHILTQHVTGRSKHIQVANSMKTKVQLFKQNNIPTDIPSTSSGLAVSTSALNENNFSDELSPLEKKFKLAEFPESIALKSISEKKALRRKNFISMVQRFAQLRRIFPLFLLSEELFSAISKIYKKLPTDLPHDHHAPLTGVEKIQAKIASHLNDLIENAVRRFVLYVSKIFVNAPELFLKGNSALFYHKLHEENEIAERIFSGRNPLVEEIRVSQSLQFPEARLIEYDCGKLQMLSRLLKQLHEHKHRCLIFTQMSKMLDILQSFLAYHNYQYFRLDGATPIEQRQAMMERFNADSRIFCFILSTRSGGLGINLIGADSVIFYDSDWNPTWDQQAQDRCHRIGQTRDVVIYRLISEKTIEENILKKAMQKKRLGEMAIDEAGFTPEFFKQSSNIRDLFEGDENVSKIISSTTFEADSKDIETAMANVEDKQDVIAASRVTAEARAELAEFDENAMSSSLKEIENPSAKYLELINRLRPIERYAVNFLENAYRPDLEEEVKEAEAQLMAKRNELIKATEIADDDGKQHAGMDLTYDRGNLEELDVHLPLELLPIWLPPSPPASDEELPFSQLETECYAEPDIYCSTYGDLWYEPFAIPEESLPRAIYELKPRKTPKKGRPPSAASKRLTPLKLNGTGGVRKRRISSLEKPTERQQLETELSTPVPGLLVSEVAGIDSNFGTIPQRITPVDVQQQKASFRETVEMITRRVAKRTGDSILQRSFFDTIRFARPGVTRHLITSPPLLRFEAMDYEGPAWTVFEDHFLFTAVTKELGYSSNLMNKSDGHVLNWDFVANFVNMKASHYRSPRQCFVRFQILNQVHDSNRNLSEVRKRQSSLDRQRYANTKERLNQESPRYLMNTIQKRYKLMGQLAAKRLPAFKRVPNENRLFCLSGRNPPQHERRLNQLGVKLAHITSPSDIRVRTQRNQLSHEDSTKGRTYKSLYASKVLQQFPPVASSIITMPVEVKQRKSLPNILTHKTNAFVNKRSHPIPHVSETDGLVLDEARLSPIPREMYSAQPKPQPPSTWVSHVPTTTITTPNMPSYRPQIVTSVAPFSSGSPMIRRVQPGISFVNTSSQHMRPVFDAPRSSNTTEIIVHSVHTHNTPVSQQQQQQHQTSYYPNSTVQQQNVQSMPGGGMVQGSAYVAQSQQQQPQQAHSYGNEEEMNSRNWQR</sequence>
<feature type="domain" description="Helicase ATP-binding" evidence="12">
    <location>
        <begin position="485"/>
        <end position="650"/>
    </location>
</feature>
<protein>
    <submittedName>
        <fullName evidence="16">Helicase domino</fullName>
    </submittedName>
</protein>
<dbReference type="InterPro" id="IPR014001">
    <property type="entry name" value="Helicase_ATP-bd"/>
</dbReference>
<evidence type="ECO:0000313" key="16">
    <source>
        <dbReference type="WBParaSite" id="ACRNAN_Path_14.g39.t1"/>
    </source>
</evidence>
<dbReference type="InterPro" id="IPR050520">
    <property type="entry name" value="INO80/SWR1_helicase"/>
</dbReference>
<feature type="region of interest" description="Disordered" evidence="11">
    <location>
        <begin position="90"/>
        <end position="112"/>
    </location>
</feature>
<keyword evidence="15" id="KW-1185">Reference proteome</keyword>
<evidence type="ECO:0000256" key="1">
    <source>
        <dbReference type="ARBA" id="ARBA00004123"/>
    </source>
</evidence>
<evidence type="ECO:0000256" key="4">
    <source>
        <dbReference type="ARBA" id="ARBA00022801"/>
    </source>
</evidence>
<dbReference type="Proteomes" id="UP000887540">
    <property type="component" value="Unplaced"/>
</dbReference>
<comment type="subcellular location">
    <subcellularLocation>
        <location evidence="1">Nucleus</location>
    </subcellularLocation>
</comment>
<evidence type="ECO:0000256" key="8">
    <source>
        <dbReference type="ARBA" id="ARBA00023125"/>
    </source>
</evidence>
<keyword evidence="3" id="KW-0547">Nucleotide-binding</keyword>